<organism evidence="2 3">
    <name type="scientific">Acuticoccus sediminis</name>
    <dbReference type="NCBI Taxonomy" id="2184697"/>
    <lineage>
        <taxon>Bacteria</taxon>
        <taxon>Pseudomonadati</taxon>
        <taxon>Pseudomonadota</taxon>
        <taxon>Alphaproteobacteria</taxon>
        <taxon>Hyphomicrobiales</taxon>
        <taxon>Amorphaceae</taxon>
        <taxon>Acuticoccus</taxon>
    </lineage>
</organism>
<accession>A0A8B2NW08</accession>
<dbReference type="Proteomes" id="UP000249590">
    <property type="component" value="Unassembled WGS sequence"/>
</dbReference>
<name>A0A8B2NW08_9HYPH</name>
<feature type="region of interest" description="Disordered" evidence="1">
    <location>
        <begin position="26"/>
        <end position="50"/>
    </location>
</feature>
<dbReference type="EMBL" id="QHHQ01000002">
    <property type="protein sequence ID" value="RAI01562.1"/>
    <property type="molecule type" value="Genomic_DNA"/>
</dbReference>
<dbReference type="SUPFAM" id="SSF109709">
    <property type="entry name" value="KorB DNA-binding domain-like"/>
    <property type="match status" value="1"/>
</dbReference>
<comment type="caution">
    <text evidence="2">The sequence shown here is derived from an EMBL/GenBank/DDBJ whole genome shotgun (WGS) entry which is preliminary data.</text>
</comment>
<dbReference type="AlphaFoldDB" id="A0A8B2NW08"/>
<evidence type="ECO:0000313" key="2">
    <source>
        <dbReference type="EMBL" id="RAI01562.1"/>
    </source>
</evidence>
<protein>
    <submittedName>
        <fullName evidence="2">Uncharacterized protein</fullName>
    </submittedName>
</protein>
<proteinExistence type="predicted"/>
<sequence length="140" mass="15375">MAPADVARWGQRSALVLAEHEEIAREAASRRQEAAREGDVETEQASPDPHLIKLVRDANRWLEDQRTGSAESLADIARRSGVDAAVVSRTIGLAILAPDIVRTIMDGRQPPALTAERLRQAVPLPLGWSEQAERLGQSRR</sequence>
<dbReference type="RefSeq" id="WP_111344490.1">
    <property type="nucleotide sequence ID" value="NZ_QHHQ01000002.1"/>
</dbReference>
<reference evidence="2 3" key="1">
    <citation type="submission" date="2018-05" db="EMBL/GenBank/DDBJ databases">
        <title>Acuticoccus sediminis sp. nov., isolated from deep-sea sediment of Indian Ocean.</title>
        <authorList>
            <person name="Liu X."/>
            <person name="Lai Q."/>
            <person name="Du Y."/>
            <person name="Sun F."/>
            <person name="Zhang X."/>
            <person name="Wang S."/>
            <person name="Shao Z."/>
        </authorList>
    </citation>
    <scope>NUCLEOTIDE SEQUENCE [LARGE SCALE GENOMIC DNA]</scope>
    <source>
        <strain evidence="2 3">PTG4-2</strain>
    </source>
</reference>
<evidence type="ECO:0000313" key="3">
    <source>
        <dbReference type="Proteomes" id="UP000249590"/>
    </source>
</evidence>
<keyword evidence="3" id="KW-1185">Reference proteome</keyword>
<feature type="compositionally biased region" description="Basic and acidic residues" evidence="1">
    <location>
        <begin position="26"/>
        <end position="39"/>
    </location>
</feature>
<dbReference type="OrthoDB" id="7277848at2"/>
<gene>
    <name evidence="2" type="ORF">DLJ53_09055</name>
</gene>
<evidence type="ECO:0000256" key="1">
    <source>
        <dbReference type="SAM" id="MobiDB-lite"/>
    </source>
</evidence>